<dbReference type="PROSITE" id="PS00552">
    <property type="entry name" value="HTH_MERR_1"/>
    <property type="match status" value="1"/>
</dbReference>
<keyword evidence="4" id="KW-1185">Reference proteome</keyword>
<dbReference type="EMBL" id="BLVO01000016">
    <property type="protein sequence ID" value="GFM35046.1"/>
    <property type="molecule type" value="Genomic_DNA"/>
</dbReference>
<name>A0A7J0BMZ3_9BACT</name>
<dbReference type="PANTHER" id="PTHR30204:SF96">
    <property type="entry name" value="CHROMOSOME-ANCHORING PROTEIN RACA"/>
    <property type="match status" value="1"/>
</dbReference>
<dbReference type="SMART" id="SM00422">
    <property type="entry name" value="HTH_MERR"/>
    <property type="match status" value="1"/>
</dbReference>
<sequence length="283" mass="33060">MKSKAKYSIGDVSHICNISKKALRYYDNIGIITSQRQDYNNYRYYTYQSLLAVPVIKYYKQMGFKLEEMRDFIEGKSPSNVYKAIKNSFTSKISELEQQQEEIRRKYESVKDWYDLVSEAEMVIENDIREVSIKYVEASDYMYQDQTFENDIEGSIINIDWTNYVESCQNEITGPVILNFSSLKLRMQDKPQGIRILQKTLMPAPEEARTKLGGCLMASCYHIGPHETIHETYAKMCRWAAKCGYILGEETYERYVTDYWTTRNSSQFVTEILIRAARQGATS</sequence>
<gene>
    <name evidence="3" type="ORF">DSM101010T_34110</name>
</gene>
<evidence type="ECO:0000313" key="3">
    <source>
        <dbReference type="EMBL" id="GFM35046.1"/>
    </source>
</evidence>
<organism evidence="3 4">
    <name type="scientific">Desulfovibrio subterraneus</name>
    <dbReference type="NCBI Taxonomy" id="2718620"/>
    <lineage>
        <taxon>Bacteria</taxon>
        <taxon>Pseudomonadati</taxon>
        <taxon>Thermodesulfobacteriota</taxon>
        <taxon>Desulfovibrionia</taxon>
        <taxon>Desulfovibrionales</taxon>
        <taxon>Desulfovibrionaceae</taxon>
        <taxon>Desulfovibrio</taxon>
    </lineage>
</organism>
<dbReference type="GO" id="GO:0003700">
    <property type="term" value="F:DNA-binding transcription factor activity"/>
    <property type="evidence" value="ECO:0007669"/>
    <property type="project" value="InterPro"/>
</dbReference>
<comment type="caution">
    <text evidence="3">The sequence shown here is derived from an EMBL/GenBank/DDBJ whole genome shotgun (WGS) entry which is preliminary data.</text>
</comment>
<dbReference type="SUPFAM" id="SSF55136">
    <property type="entry name" value="Probable bacterial effector-binding domain"/>
    <property type="match status" value="1"/>
</dbReference>
<evidence type="ECO:0000313" key="4">
    <source>
        <dbReference type="Proteomes" id="UP000503840"/>
    </source>
</evidence>
<dbReference type="InterPro" id="IPR000551">
    <property type="entry name" value="MerR-type_HTH_dom"/>
</dbReference>
<evidence type="ECO:0000259" key="2">
    <source>
        <dbReference type="PROSITE" id="PS50937"/>
    </source>
</evidence>
<evidence type="ECO:0000256" key="1">
    <source>
        <dbReference type="ARBA" id="ARBA00023125"/>
    </source>
</evidence>
<keyword evidence="1" id="KW-0238">DNA-binding</keyword>
<dbReference type="Gene3D" id="1.10.1660.10">
    <property type="match status" value="1"/>
</dbReference>
<dbReference type="RefSeq" id="WP_174406682.1">
    <property type="nucleotide sequence ID" value="NZ_BLVO01000016.1"/>
</dbReference>
<proteinExistence type="predicted"/>
<dbReference type="PANTHER" id="PTHR30204">
    <property type="entry name" value="REDOX-CYCLING DRUG-SENSING TRANSCRIPTIONAL ACTIVATOR SOXR"/>
    <property type="match status" value="1"/>
</dbReference>
<dbReference type="Pfam" id="PF00376">
    <property type="entry name" value="MerR"/>
    <property type="match status" value="1"/>
</dbReference>
<dbReference type="InterPro" id="IPR011256">
    <property type="entry name" value="Reg_factor_effector_dom_sf"/>
</dbReference>
<dbReference type="InterPro" id="IPR029442">
    <property type="entry name" value="GyrI-like"/>
</dbReference>
<dbReference type="InterPro" id="IPR047057">
    <property type="entry name" value="MerR_fam"/>
</dbReference>
<feature type="domain" description="HTH merR-type" evidence="2">
    <location>
        <begin position="6"/>
        <end position="75"/>
    </location>
</feature>
<accession>A0A7J0BMZ3</accession>
<protein>
    <submittedName>
        <fullName evidence="3">MerR family transcriptional regulator</fullName>
    </submittedName>
</protein>
<dbReference type="Proteomes" id="UP000503840">
    <property type="component" value="Unassembled WGS sequence"/>
</dbReference>
<dbReference type="GO" id="GO:0003677">
    <property type="term" value="F:DNA binding"/>
    <property type="evidence" value="ECO:0007669"/>
    <property type="project" value="UniProtKB-KW"/>
</dbReference>
<dbReference type="SUPFAM" id="SSF46955">
    <property type="entry name" value="Putative DNA-binding domain"/>
    <property type="match status" value="1"/>
</dbReference>
<dbReference type="InterPro" id="IPR009061">
    <property type="entry name" value="DNA-bd_dom_put_sf"/>
</dbReference>
<dbReference type="Gene3D" id="3.20.80.10">
    <property type="entry name" value="Regulatory factor, effector binding domain"/>
    <property type="match status" value="1"/>
</dbReference>
<dbReference type="AlphaFoldDB" id="A0A7J0BMZ3"/>
<dbReference type="CDD" id="cd01107">
    <property type="entry name" value="HTH_BmrR"/>
    <property type="match status" value="1"/>
</dbReference>
<dbReference type="Pfam" id="PF06445">
    <property type="entry name" value="GyrI-like"/>
    <property type="match status" value="1"/>
</dbReference>
<dbReference type="PROSITE" id="PS50937">
    <property type="entry name" value="HTH_MERR_2"/>
    <property type="match status" value="1"/>
</dbReference>
<reference evidence="3 4" key="1">
    <citation type="submission" date="2020-05" db="EMBL/GenBank/DDBJ databases">
        <title>Draft genome sequence of Desulfovibrio sp. strain HN2T.</title>
        <authorList>
            <person name="Ueno A."/>
            <person name="Tamazawa S."/>
            <person name="Tamamura S."/>
            <person name="Murakami T."/>
            <person name="Kiyama T."/>
            <person name="Inomata H."/>
            <person name="Amano Y."/>
            <person name="Miyakawa K."/>
            <person name="Tamaki H."/>
            <person name="Naganuma T."/>
            <person name="Kaneko K."/>
        </authorList>
    </citation>
    <scope>NUCLEOTIDE SEQUENCE [LARGE SCALE GENOMIC DNA]</scope>
    <source>
        <strain evidence="3 4">HN2</strain>
    </source>
</reference>